<gene>
    <name evidence="1" type="ORF">SAMN05444169_2938</name>
</gene>
<reference evidence="1 2" key="1">
    <citation type="submission" date="2016-11" db="EMBL/GenBank/DDBJ databases">
        <authorList>
            <person name="Jaros S."/>
            <person name="Januszkiewicz K."/>
            <person name="Wedrychowicz H."/>
        </authorList>
    </citation>
    <scope>NUCLEOTIDE SEQUENCE [LARGE SCALE GENOMIC DNA]</scope>
    <source>
        <strain evidence="1 2">GAS242</strain>
    </source>
</reference>
<accession>A0A1M5KLJ9</accession>
<protein>
    <submittedName>
        <fullName evidence="1">Uncharacterized protein</fullName>
    </submittedName>
</protein>
<evidence type="ECO:0000313" key="2">
    <source>
        <dbReference type="Proteomes" id="UP000190675"/>
    </source>
</evidence>
<proteinExistence type="predicted"/>
<dbReference type="RefSeq" id="WP_079566580.1">
    <property type="nucleotide sequence ID" value="NZ_LT670818.1"/>
</dbReference>
<organism evidence="1 2">
    <name type="scientific">Bradyrhizobium erythrophlei</name>
    <dbReference type="NCBI Taxonomy" id="1437360"/>
    <lineage>
        <taxon>Bacteria</taxon>
        <taxon>Pseudomonadati</taxon>
        <taxon>Pseudomonadota</taxon>
        <taxon>Alphaproteobacteria</taxon>
        <taxon>Hyphomicrobiales</taxon>
        <taxon>Nitrobacteraceae</taxon>
        <taxon>Bradyrhizobium</taxon>
    </lineage>
</organism>
<sequence>MSEQNREMIGEIRIRMGSLPRGAAIDSLALATELAYGYSWEVSEVRELVRCEADAKSVMLLDD</sequence>
<dbReference type="Proteomes" id="UP000190675">
    <property type="component" value="Chromosome I"/>
</dbReference>
<name>A0A1M5KLJ9_9BRAD</name>
<dbReference type="EMBL" id="LT670818">
    <property type="protein sequence ID" value="SHG53704.1"/>
    <property type="molecule type" value="Genomic_DNA"/>
</dbReference>
<evidence type="ECO:0000313" key="1">
    <source>
        <dbReference type="EMBL" id="SHG53704.1"/>
    </source>
</evidence>
<dbReference type="AlphaFoldDB" id="A0A1M5KLJ9"/>